<evidence type="ECO:0000313" key="4">
    <source>
        <dbReference type="Proteomes" id="UP000220133"/>
    </source>
</evidence>
<name>A0A291QT94_9BACT</name>
<dbReference type="InterPro" id="IPR019734">
    <property type="entry name" value="TPR_rpt"/>
</dbReference>
<dbReference type="KEGG" id="cbae:COR50_08720"/>
<evidence type="ECO:0000313" key="3">
    <source>
        <dbReference type="EMBL" id="ATL47249.1"/>
    </source>
</evidence>
<gene>
    <name evidence="3" type="ORF">COR50_08720</name>
</gene>
<dbReference type="SUPFAM" id="SSF48452">
    <property type="entry name" value="TPR-like"/>
    <property type="match status" value="3"/>
</dbReference>
<accession>A0A291QT94</accession>
<proteinExistence type="predicted"/>
<dbReference type="Pfam" id="PF13432">
    <property type="entry name" value="TPR_16"/>
    <property type="match status" value="1"/>
</dbReference>
<dbReference type="SMART" id="SM00028">
    <property type="entry name" value="TPR"/>
    <property type="match status" value="4"/>
</dbReference>
<keyword evidence="4" id="KW-1185">Reference proteome</keyword>
<sequence length="557" mass="62496">MTGVMAQSMDDGFKQMYYGNYQSAKQVFEQVISSKPTDGRAYYYAAMSQLGLEDEAGAKATLQKGSAAVPNDPLIMVGLGRIDLVEGNSAAARQKFEAALTATNNKNGEVSRAVADANTETKGGDRKYALAVMEKLFDNSYVKKRDQYEPTVQDQVELGDAYRYLGGEYGGRAINAYEKALEMDPKYAEAIMKQGLVNYNANLLQQAVNDFAHSTEVDPKYSPAYYELYQFYFTQKKSQFDLGKAKQYLQKYLETADPSDRIKNEYYLASIMFFDKDYDGAITKAQSLMSIANDSYKAKLNRLIADAYLQKGDAAKAQEVLDKYVASVGEDKLEPLDYKILSEVYGHVKTTDSTTQAANEQKALMYLEKFAESDTTLDADRIEEVAKAYTNARVFTKAGEWYQKLVNYKTKKNTPPSALDYYNVGLSYYRAAAGETIDTNLLNRADTAFAMLAEKYPDITTGHYWRGMANAGKDTEAKSGVAKPYFEKYISMAEGDTEKNKAGLIKAYTYIMVYYYNIKDEAQMKVYMDKLAPIDPQNEAMLQIKGIMSEQKSQSNK</sequence>
<keyword evidence="1" id="KW-0677">Repeat</keyword>
<organism evidence="3 4">
    <name type="scientific">Chitinophaga caeni</name>
    <dbReference type="NCBI Taxonomy" id="2029983"/>
    <lineage>
        <taxon>Bacteria</taxon>
        <taxon>Pseudomonadati</taxon>
        <taxon>Bacteroidota</taxon>
        <taxon>Chitinophagia</taxon>
        <taxon>Chitinophagales</taxon>
        <taxon>Chitinophagaceae</taxon>
        <taxon>Chitinophaga</taxon>
    </lineage>
</organism>
<evidence type="ECO:0000256" key="2">
    <source>
        <dbReference type="ARBA" id="ARBA00022803"/>
    </source>
</evidence>
<dbReference type="InterPro" id="IPR050498">
    <property type="entry name" value="Ycf3"/>
</dbReference>
<dbReference type="Gene3D" id="1.25.40.10">
    <property type="entry name" value="Tetratricopeptide repeat domain"/>
    <property type="match status" value="3"/>
</dbReference>
<dbReference type="PANTHER" id="PTHR44858">
    <property type="entry name" value="TETRATRICOPEPTIDE REPEAT PROTEIN 6"/>
    <property type="match status" value="1"/>
</dbReference>
<keyword evidence="2" id="KW-0802">TPR repeat</keyword>
<dbReference type="PANTHER" id="PTHR44858:SF1">
    <property type="entry name" value="UDP-N-ACETYLGLUCOSAMINE--PEPTIDE N-ACETYLGLUCOSAMINYLTRANSFERASE SPINDLY-RELATED"/>
    <property type="match status" value="1"/>
</dbReference>
<dbReference type="InterPro" id="IPR011990">
    <property type="entry name" value="TPR-like_helical_dom_sf"/>
</dbReference>
<dbReference type="Pfam" id="PF14559">
    <property type="entry name" value="TPR_19"/>
    <property type="match status" value="1"/>
</dbReference>
<dbReference type="EMBL" id="CP023777">
    <property type="protein sequence ID" value="ATL47249.1"/>
    <property type="molecule type" value="Genomic_DNA"/>
</dbReference>
<protein>
    <submittedName>
        <fullName evidence="3">Uncharacterized protein</fullName>
    </submittedName>
</protein>
<evidence type="ECO:0000256" key="1">
    <source>
        <dbReference type="ARBA" id="ARBA00022737"/>
    </source>
</evidence>
<dbReference type="Proteomes" id="UP000220133">
    <property type="component" value="Chromosome"/>
</dbReference>
<reference evidence="3 4" key="1">
    <citation type="submission" date="2017-10" db="EMBL/GenBank/DDBJ databases">
        <title>Paenichitinophaga pekingensis gen. nov., sp. nov., isolated from activated sludge.</title>
        <authorList>
            <person name="Jin D."/>
            <person name="Kong X."/>
            <person name="Deng Y."/>
            <person name="Bai Z."/>
        </authorList>
    </citation>
    <scope>NUCLEOTIDE SEQUENCE [LARGE SCALE GENOMIC DNA]</scope>
    <source>
        <strain evidence="3 4">13</strain>
    </source>
</reference>
<dbReference type="AlphaFoldDB" id="A0A291QT94"/>